<evidence type="ECO:0000256" key="1">
    <source>
        <dbReference type="SAM" id="MobiDB-lite"/>
    </source>
</evidence>
<accession>A0ABM7WFC9</accession>
<gene>
    <name evidence="2" type="ORF">CE91St30_02760</name>
</gene>
<reference evidence="2 3" key="1">
    <citation type="submission" date="2022-01" db="EMBL/GenBank/DDBJ databases">
        <title>Novel bile acid biosynthetic pathways are enriched in the microbiome of centenarians.</title>
        <authorList>
            <person name="Sato Y."/>
            <person name="Atarashi K."/>
            <person name="Plichta R.D."/>
            <person name="Arai Y."/>
            <person name="Sasajima S."/>
            <person name="Kearney M.S."/>
            <person name="Suda W."/>
            <person name="Takeshita K."/>
            <person name="Sasaki T."/>
            <person name="Okamoto S."/>
            <person name="Skelly N.A."/>
            <person name="Okamura Y."/>
            <person name="Vlamakis H."/>
            <person name="Li Y."/>
            <person name="Tanoue T."/>
            <person name="Takei H."/>
            <person name="Nittono H."/>
            <person name="Narushima S."/>
            <person name="Irie J."/>
            <person name="Itoh H."/>
            <person name="Moriya K."/>
            <person name="Sugiura Y."/>
            <person name="Suematsu M."/>
            <person name="Moritoki N."/>
            <person name="Shibata S."/>
            <person name="Littman R.D."/>
            <person name="Fischbach A.M."/>
            <person name="Uwamino Y."/>
            <person name="Inoue T."/>
            <person name="Honda A."/>
            <person name="Hattori M."/>
            <person name="Murai T."/>
            <person name="Xavier J.R."/>
            <person name="Hirose N."/>
            <person name="Honda K."/>
        </authorList>
    </citation>
    <scope>NUCLEOTIDE SEQUENCE [LARGE SCALE GENOMIC DNA]</scope>
    <source>
        <strain evidence="2 3">CE91-St30</strain>
    </source>
</reference>
<evidence type="ECO:0000313" key="3">
    <source>
        <dbReference type="Proteomes" id="UP001320544"/>
    </source>
</evidence>
<evidence type="ECO:0008006" key="4">
    <source>
        <dbReference type="Google" id="ProtNLM"/>
    </source>
</evidence>
<dbReference type="InterPro" id="IPR006944">
    <property type="entry name" value="Phage/GTA_portal"/>
</dbReference>
<dbReference type="Proteomes" id="UP001320544">
    <property type="component" value="Chromosome"/>
</dbReference>
<feature type="region of interest" description="Disordered" evidence="1">
    <location>
        <begin position="409"/>
        <end position="431"/>
    </location>
</feature>
<dbReference type="EMBL" id="AP025564">
    <property type="protein sequence ID" value="BDE94943.1"/>
    <property type="molecule type" value="Genomic_DNA"/>
</dbReference>
<name>A0ABM7WFC9_9ACTN</name>
<protein>
    <recommendedName>
        <fullName evidence="4">HK97 family phage portal protein</fullName>
    </recommendedName>
</protein>
<dbReference type="InterPro" id="IPR006427">
    <property type="entry name" value="Portal_HK97"/>
</dbReference>
<dbReference type="NCBIfam" id="TIGR01537">
    <property type="entry name" value="portal_HK97"/>
    <property type="match status" value="1"/>
</dbReference>
<organism evidence="2 3">
    <name type="scientific">Raoultibacter timonensis</name>
    <dbReference type="NCBI Taxonomy" id="1907662"/>
    <lineage>
        <taxon>Bacteria</taxon>
        <taxon>Bacillati</taxon>
        <taxon>Actinomycetota</taxon>
        <taxon>Coriobacteriia</taxon>
        <taxon>Eggerthellales</taxon>
        <taxon>Eggerthellaceae</taxon>
        <taxon>Raoultibacter</taxon>
    </lineage>
</organism>
<sequence length="431" mass="48350">MGILDLMKRAEEEPKSDEITADDILIGSAPANTYVGRSEAMAIPAFAACVDTISGIAASIPIKLYRRIDGQIEEVEDDSRVGLLNGDTGDTLTAVEMKKAMFEDYYCSDKGGNAFINRNGNRIVSIHYVKSEDISPLKNVDPIFKEVQYVVNGQRFDPWQFVRILHSTRDGRTGRSVISSNMDALSVAYQTMKYEQSLVARGGNKRGFLTAQRKLVKKAMQTLKDAWRRFYGTTDENVIVLNEGTTFQEASSTSVEMQLNENKQTNSEDIYSMFKMPPSIVRGGIKSGTATKDDRDNFIRYCLIPLIAEARAALNRSLLLESEKPAYFFDFDLTEFAKANEKERWEAWKIAKDGGFVMVDEVRKKENMPPLGLDFISMGLQDVLFDTETRKIIIPNMGKAIDIDNLPAEVEEEKQPTQLEGGENFGDKAEK</sequence>
<keyword evidence="3" id="KW-1185">Reference proteome</keyword>
<dbReference type="RefSeq" id="WP_244411465.1">
    <property type="nucleotide sequence ID" value="NZ_AP025564.1"/>
</dbReference>
<dbReference type="Pfam" id="PF04860">
    <property type="entry name" value="Phage_portal"/>
    <property type="match status" value="1"/>
</dbReference>
<evidence type="ECO:0000313" key="2">
    <source>
        <dbReference type="EMBL" id="BDE94943.1"/>
    </source>
</evidence>
<proteinExistence type="predicted"/>